<feature type="region of interest" description="Disordered" evidence="1">
    <location>
        <begin position="328"/>
        <end position="367"/>
    </location>
</feature>
<feature type="compositionally biased region" description="Acidic residues" evidence="1">
    <location>
        <begin position="328"/>
        <end position="342"/>
    </location>
</feature>
<dbReference type="Proteomes" id="UP000604825">
    <property type="component" value="Unassembled WGS sequence"/>
</dbReference>
<protein>
    <recommendedName>
        <fullName evidence="2">DUF659 domain-containing protein</fullName>
    </recommendedName>
</protein>
<dbReference type="AlphaFoldDB" id="A0A811NCR3"/>
<dbReference type="PANTHER" id="PTHR32166">
    <property type="entry name" value="OSJNBA0013A04.12 PROTEIN"/>
    <property type="match status" value="1"/>
</dbReference>
<name>A0A811NCR3_9POAL</name>
<evidence type="ECO:0000313" key="3">
    <source>
        <dbReference type="EMBL" id="CAD6219201.1"/>
    </source>
</evidence>
<dbReference type="SUPFAM" id="SSF53098">
    <property type="entry name" value="Ribonuclease H-like"/>
    <property type="match status" value="1"/>
</dbReference>
<comment type="caution">
    <text evidence="3">The sequence shown here is derived from an EMBL/GenBank/DDBJ whole genome shotgun (WGS) entry which is preliminary data.</text>
</comment>
<dbReference type="Pfam" id="PF04937">
    <property type="entry name" value="DUF659"/>
    <property type="match status" value="1"/>
</dbReference>
<gene>
    <name evidence="3" type="ORF">NCGR_LOCUS12962</name>
</gene>
<dbReference type="InterPro" id="IPR007021">
    <property type="entry name" value="DUF659"/>
</dbReference>
<dbReference type="InterPro" id="IPR012337">
    <property type="entry name" value="RNaseH-like_sf"/>
</dbReference>
<dbReference type="PANTHER" id="PTHR32166:SF74">
    <property type="entry name" value="OS05G0256350 PROTEIN"/>
    <property type="match status" value="1"/>
</dbReference>
<evidence type="ECO:0000256" key="1">
    <source>
        <dbReference type="SAM" id="MobiDB-lite"/>
    </source>
</evidence>
<keyword evidence="4" id="KW-1185">Reference proteome</keyword>
<organism evidence="3 4">
    <name type="scientific">Miscanthus lutarioriparius</name>
    <dbReference type="NCBI Taxonomy" id="422564"/>
    <lineage>
        <taxon>Eukaryota</taxon>
        <taxon>Viridiplantae</taxon>
        <taxon>Streptophyta</taxon>
        <taxon>Embryophyta</taxon>
        <taxon>Tracheophyta</taxon>
        <taxon>Spermatophyta</taxon>
        <taxon>Magnoliopsida</taxon>
        <taxon>Liliopsida</taxon>
        <taxon>Poales</taxon>
        <taxon>Poaceae</taxon>
        <taxon>PACMAD clade</taxon>
        <taxon>Panicoideae</taxon>
        <taxon>Andropogonodae</taxon>
        <taxon>Andropogoneae</taxon>
        <taxon>Saccharinae</taxon>
        <taxon>Miscanthus</taxon>
    </lineage>
</organism>
<feature type="domain" description="DUF659" evidence="2">
    <location>
        <begin position="25"/>
        <end position="66"/>
    </location>
</feature>
<evidence type="ECO:0000259" key="2">
    <source>
        <dbReference type="Pfam" id="PF04937"/>
    </source>
</evidence>
<dbReference type="EMBL" id="CAJGYO010000003">
    <property type="protein sequence ID" value="CAD6219201.1"/>
    <property type="molecule type" value="Genomic_DNA"/>
</dbReference>
<sequence>MRLGRRRWSKSSLTMGLTTRLRVGFLMEMIPTLFWSPCATHCLDLMLEEIGKLQAFKKTIARARRITTFIHRHERILSLMREKTGGADLMRPAVTRFASSFLTLKSLHKHKDDLKALFYSEEWSENKLAKTNAGDNVHSIVFSVEFWNSIEDCLRASAPLLIVLRVVDGDEKPAMLEVAALMNHAKEKIKLNFDVDSKKNMLKKILKIIDKRWVKQMNHPLYGAALYLNPEKLHPLIRDNEDAVVGQLRGSFHDMLARMIYTKKRNRLLHKRLNAIVFVSYNWKMKTRFQIRREKKGKSFDPLVIDQFDWDNEWVDCCYVHPQGLVEEDSGSANEEEEDSHDDADVSNCEDAPSGTNGDGENVDATNVHDEFDDGLLLGKRKETSDHQKGMHATWNKPTRETGTRRINGTCALELAAKRLRL</sequence>
<feature type="region of interest" description="Disordered" evidence="1">
    <location>
        <begin position="382"/>
        <end position="406"/>
    </location>
</feature>
<proteinExistence type="predicted"/>
<reference evidence="3" key="1">
    <citation type="submission" date="2020-10" db="EMBL/GenBank/DDBJ databases">
        <authorList>
            <person name="Han B."/>
            <person name="Lu T."/>
            <person name="Zhao Q."/>
            <person name="Huang X."/>
            <person name="Zhao Y."/>
        </authorList>
    </citation>
    <scope>NUCLEOTIDE SEQUENCE</scope>
</reference>
<accession>A0A811NCR3</accession>
<dbReference type="OrthoDB" id="649944at2759"/>
<evidence type="ECO:0000313" key="4">
    <source>
        <dbReference type="Proteomes" id="UP000604825"/>
    </source>
</evidence>